<evidence type="ECO:0000313" key="3">
    <source>
        <dbReference type="EMBL" id="MQY15696.1"/>
    </source>
</evidence>
<feature type="region of interest" description="Disordered" evidence="1">
    <location>
        <begin position="153"/>
        <end position="191"/>
    </location>
</feature>
<feature type="compositionally biased region" description="Low complexity" evidence="1">
    <location>
        <begin position="35"/>
        <end position="50"/>
    </location>
</feature>
<protein>
    <recommendedName>
        <fullName evidence="5">DUF3558 domain-containing protein</fullName>
    </recommendedName>
</protein>
<gene>
    <name evidence="3" type="ORF">SRB5_58840</name>
</gene>
<organism evidence="3 4">
    <name type="scientific">Streptomyces smaragdinus</name>
    <dbReference type="NCBI Taxonomy" id="2585196"/>
    <lineage>
        <taxon>Bacteria</taxon>
        <taxon>Bacillati</taxon>
        <taxon>Actinomycetota</taxon>
        <taxon>Actinomycetes</taxon>
        <taxon>Kitasatosporales</taxon>
        <taxon>Streptomycetaceae</taxon>
        <taxon>Streptomyces</taxon>
    </lineage>
</organism>
<dbReference type="AlphaFoldDB" id="A0A7K0CQE1"/>
<feature type="chain" id="PRO_5039467568" description="DUF3558 domain-containing protein" evidence="2">
    <location>
        <begin position="20"/>
        <end position="273"/>
    </location>
</feature>
<reference evidence="3 4" key="1">
    <citation type="submission" date="2019-10" db="EMBL/GenBank/DDBJ databases">
        <title>Streptomyces smaragdinus sp. nov. and Streptomyces fabii sp. nov., isolated from the gut of fungus growing-termite Macrotermes natalensis.</title>
        <authorList>
            <person name="Schwitalla J."/>
            <person name="Benndorf R."/>
            <person name="Martin K."/>
            <person name="De Beer W."/>
            <person name="Kaster A.-K."/>
            <person name="Vollmers J."/>
            <person name="Poulsen M."/>
            <person name="Beemelmanns C."/>
        </authorList>
    </citation>
    <scope>NUCLEOTIDE SEQUENCE [LARGE SCALE GENOMIC DNA]</scope>
    <source>
        <strain evidence="3 4">RB5</strain>
    </source>
</reference>
<dbReference type="PROSITE" id="PS51257">
    <property type="entry name" value="PROKAR_LIPOPROTEIN"/>
    <property type="match status" value="1"/>
</dbReference>
<sequence>MRRGVYVPGVAAVAVLAVALTGCTGSDGEDLGLDAKTSGASSSSTVPSGKYRSLPEPCVAVERNRLLSLLPKPAADDGSDTKNSASSKAREEALLGGEPALTFDTDRRVGCTWQRASVDGSRRLRIDFERVVSYDPEVSDDVRATQVFQRKAQEHGVLARDLPDEGGTSPQTEESSPAATPPGGGTGSPAADAELLAPRVLEEPGDEAFLDERVGSADAGVRRDVTVIFRTANVVVTVEYGQSTNDPTLLPDAAELQGKAQELARSLAGRFSG</sequence>
<keyword evidence="2" id="KW-0732">Signal</keyword>
<proteinExistence type="predicted"/>
<keyword evidence="4" id="KW-1185">Reference proteome</keyword>
<comment type="caution">
    <text evidence="3">The sequence shown here is derived from an EMBL/GenBank/DDBJ whole genome shotgun (WGS) entry which is preliminary data.</text>
</comment>
<name>A0A7K0CQE1_9ACTN</name>
<feature type="region of interest" description="Disordered" evidence="1">
    <location>
        <begin position="70"/>
        <end position="97"/>
    </location>
</feature>
<dbReference type="EMBL" id="WEGJ01000037">
    <property type="protein sequence ID" value="MQY15696.1"/>
    <property type="molecule type" value="Genomic_DNA"/>
</dbReference>
<feature type="signal peptide" evidence="2">
    <location>
        <begin position="1"/>
        <end position="19"/>
    </location>
</feature>
<evidence type="ECO:0000256" key="1">
    <source>
        <dbReference type="SAM" id="MobiDB-lite"/>
    </source>
</evidence>
<evidence type="ECO:0000256" key="2">
    <source>
        <dbReference type="SAM" id="SignalP"/>
    </source>
</evidence>
<feature type="region of interest" description="Disordered" evidence="1">
    <location>
        <begin position="32"/>
        <end position="53"/>
    </location>
</feature>
<evidence type="ECO:0000313" key="4">
    <source>
        <dbReference type="Proteomes" id="UP000466345"/>
    </source>
</evidence>
<dbReference type="Proteomes" id="UP000466345">
    <property type="component" value="Unassembled WGS sequence"/>
</dbReference>
<dbReference type="RefSeq" id="WP_323378692.1">
    <property type="nucleotide sequence ID" value="NZ_WEGJ01000037.1"/>
</dbReference>
<accession>A0A7K0CQE1</accession>
<evidence type="ECO:0008006" key="5">
    <source>
        <dbReference type="Google" id="ProtNLM"/>
    </source>
</evidence>
<feature type="compositionally biased region" description="Basic and acidic residues" evidence="1">
    <location>
        <begin position="153"/>
        <end position="163"/>
    </location>
</feature>